<keyword evidence="2 5" id="KW-0812">Transmembrane</keyword>
<keyword evidence="4 5" id="KW-0472">Membrane</keyword>
<dbReference type="AlphaFoldDB" id="A0A1L9TLY5"/>
<dbReference type="Proteomes" id="UP000184356">
    <property type="component" value="Unassembled WGS sequence"/>
</dbReference>
<dbReference type="Pfam" id="PF01124">
    <property type="entry name" value="MAPEG"/>
    <property type="match status" value="1"/>
</dbReference>
<keyword evidence="7" id="KW-1185">Reference proteome</keyword>
<evidence type="ECO:0000256" key="2">
    <source>
        <dbReference type="ARBA" id="ARBA00022692"/>
    </source>
</evidence>
<evidence type="ECO:0000313" key="7">
    <source>
        <dbReference type="Proteomes" id="UP000184356"/>
    </source>
</evidence>
<dbReference type="PANTHER" id="PTHR35371:SF2">
    <property type="entry name" value="MAPEG FAMILY PROTEIN"/>
    <property type="match status" value="1"/>
</dbReference>
<dbReference type="SUPFAM" id="SSF161084">
    <property type="entry name" value="MAPEG domain-like"/>
    <property type="match status" value="1"/>
</dbReference>
<comment type="subcellular location">
    <subcellularLocation>
        <location evidence="1">Membrane</location>
    </subcellularLocation>
</comment>
<keyword evidence="3 5" id="KW-1133">Transmembrane helix</keyword>
<dbReference type="InterPro" id="IPR023352">
    <property type="entry name" value="MAPEG-like_dom_sf"/>
</dbReference>
<dbReference type="EMBL" id="KV878584">
    <property type="protein sequence ID" value="OJJ60402.1"/>
    <property type="molecule type" value="Genomic_DNA"/>
</dbReference>
<reference evidence="7" key="1">
    <citation type="journal article" date="2017" name="Genome Biol.">
        <title>Comparative genomics reveals high biological diversity and specific adaptations in the industrially and medically important fungal genus Aspergillus.</title>
        <authorList>
            <person name="de Vries R.P."/>
            <person name="Riley R."/>
            <person name="Wiebenga A."/>
            <person name="Aguilar-Osorio G."/>
            <person name="Amillis S."/>
            <person name="Uchima C.A."/>
            <person name="Anderluh G."/>
            <person name="Asadollahi M."/>
            <person name="Askin M."/>
            <person name="Barry K."/>
            <person name="Battaglia E."/>
            <person name="Bayram O."/>
            <person name="Benocci T."/>
            <person name="Braus-Stromeyer S.A."/>
            <person name="Caldana C."/>
            <person name="Canovas D."/>
            <person name="Cerqueira G.C."/>
            <person name="Chen F."/>
            <person name="Chen W."/>
            <person name="Choi C."/>
            <person name="Clum A."/>
            <person name="Dos Santos R.A."/>
            <person name="Damasio A.R."/>
            <person name="Diallinas G."/>
            <person name="Emri T."/>
            <person name="Fekete E."/>
            <person name="Flipphi M."/>
            <person name="Freyberg S."/>
            <person name="Gallo A."/>
            <person name="Gournas C."/>
            <person name="Habgood R."/>
            <person name="Hainaut M."/>
            <person name="Harispe M.L."/>
            <person name="Henrissat B."/>
            <person name="Hilden K.S."/>
            <person name="Hope R."/>
            <person name="Hossain A."/>
            <person name="Karabika E."/>
            <person name="Karaffa L."/>
            <person name="Karanyi Z."/>
            <person name="Krasevec N."/>
            <person name="Kuo A."/>
            <person name="Kusch H."/>
            <person name="LaButti K."/>
            <person name="Lagendijk E.L."/>
            <person name="Lapidus A."/>
            <person name="Levasseur A."/>
            <person name="Lindquist E."/>
            <person name="Lipzen A."/>
            <person name="Logrieco A.F."/>
            <person name="MacCabe A."/>
            <person name="Maekelae M.R."/>
            <person name="Malavazi I."/>
            <person name="Melin P."/>
            <person name="Meyer V."/>
            <person name="Mielnichuk N."/>
            <person name="Miskei M."/>
            <person name="Molnar A.P."/>
            <person name="Mule G."/>
            <person name="Ngan C.Y."/>
            <person name="Orejas M."/>
            <person name="Orosz E."/>
            <person name="Ouedraogo J.P."/>
            <person name="Overkamp K.M."/>
            <person name="Park H.-S."/>
            <person name="Perrone G."/>
            <person name="Piumi F."/>
            <person name="Punt P.J."/>
            <person name="Ram A.F."/>
            <person name="Ramon A."/>
            <person name="Rauscher S."/>
            <person name="Record E."/>
            <person name="Riano-Pachon D.M."/>
            <person name="Robert V."/>
            <person name="Roehrig J."/>
            <person name="Ruller R."/>
            <person name="Salamov A."/>
            <person name="Salih N.S."/>
            <person name="Samson R.A."/>
            <person name="Sandor E."/>
            <person name="Sanguinetti M."/>
            <person name="Schuetze T."/>
            <person name="Sepcic K."/>
            <person name="Shelest E."/>
            <person name="Sherlock G."/>
            <person name="Sophianopoulou V."/>
            <person name="Squina F.M."/>
            <person name="Sun H."/>
            <person name="Susca A."/>
            <person name="Todd R.B."/>
            <person name="Tsang A."/>
            <person name="Unkles S.E."/>
            <person name="van de Wiele N."/>
            <person name="van Rossen-Uffink D."/>
            <person name="Oliveira J.V."/>
            <person name="Vesth T.C."/>
            <person name="Visser J."/>
            <person name="Yu J.-H."/>
            <person name="Zhou M."/>
            <person name="Andersen M.R."/>
            <person name="Archer D.B."/>
            <person name="Baker S.E."/>
            <person name="Benoit I."/>
            <person name="Brakhage A.A."/>
            <person name="Braus G.H."/>
            <person name="Fischer R."/>
            <person name="Frisvad J.C."/>
            <person name="Goldman G.H."/>
            <person name="Houbraken J."/>
            <person name="Oakley B."/>
            <person name="Pocsi I."/>
            <person name="Scazzocchio C."/>
            <person name="Seiboth B."/>
            <person name="vanKuyk P.A."/>
            <person name="Wortman J."/>
            <person name="Dyer P.S."/>
            <person name="Grigoriev I.V."/>
        </authorList>
    </citation>
    <scope>NUCLEOTIDE SEQUENCE [LARGE SCALE GENOMIC DNA]</scope>
    <source>
        <strain evidence="7">CBS 593.65</strain>
    </source>
</reference>
<dbReference type="GeneID" id="63757840"/>
<dbReference type="VEuPathDB" id="FungiDB:ASPSYDRAFT_147993"/>
<dbReference type="OrthoDB" id="2122304at2759"/>
<evidence type="ECO:0000256" key="3">
    <source>
        <dbReference type="ARBA" id="ARBA00022989"/>
    </source>
</evidence>
<dbReference type="PANTHER" id="PTHR35371">
    <property type="entry name" value="INNER MEMBRANE PROTEIN"/>
    <property type="match status" value="1"/>
</dbReference>
<proteinExistence type="predicted"/>
<accession>A0A1L9TLY5</accession>
<gene>
    <name evidence="6" type="ORF">ASPSYDRAFT_147993</name>
</gene>
<protein>
    <submittedName>
        <fullName evidence="6">Uncharacterized protein</fullName>
    </submittedName>
</protein>
<dbReference type="Gene3D" id="1.20.120.550">
    <property type="entry name" value="Membrane associated eicosanoid/glutathione metabolism-like domain"/>
    <property type="match status" value="1"/>
</dbReference>
<name>A0A1L9TLY5_9EURO</name>
<evidence type="ECO:0000256" key="4">
    <source>
        <dbReference type="ARBA" id="ARBA00023136"/>
    </source>
</evidence>
<dbReference type="GO" id="GO:0016020">
    <property type="term" value="C:membrane"/>
    <property type="evidence" value="ECO:0007669"/>
    <property type="project" value="UniProtKB-SubCell"/>
</dbReference>
<organism evidence="6 7">
    <name type="scientific">Aspergillus sydowii CBS 593.65</name>
    <dbReference type="NCBI Taxonomy" id="1036612"/>
    <lineage>
        <taxon>Eukaryota</taxon>
        <taxon>Fungi</taxon>
        <taxon>Dikarya</taxon>
        <taxon>Ascomycota</taxon>
        <taxon>Pezizomycotina</taxon>
        <taxon>Eurotiomycetes</taxon>
        <taxon>Eurotiomycetidae</taxon>
        <taxon>Eurotiales</taxon>
        <taxon>Aspergillaceae</taxon>
        <taxon>Aspergillus</taxon>
        <taxon>Aspergillus subgen. Nidulantes</taxon>
    </lineage>
</organism>
<dbReference type="InterPro" id="IPR001129">
    <property type="entry name" value="Membr-assoc_MAPEG"/>
</dbReference>
<evidence type="ECO:0000313" key="6">
    <source>
        <dbReference type="EMBL" id="OJJ60402.1"/>
    </source>
</evidence>
<feature type="transmembrane region" description="Helical" evidence="5">
    <location>
        <begin position="20"/>
        <end position="36"/>
    </location>
</feature>
<dbReference type="RefSeq" id="XP_040704208.1">
    <property type="nucleotide sequence ID" value="XM_040841767.1"/>
</dbReference>
<evidence type="ECO:0000256" key="5">
    <source>
        <dbReference type="SAM" id="Phobius"/>
    </source>
</evidence>
<sequence length="166" mass="17789">MSASAALGLSGSSATTIPHYGPAALIFNFVFAYGLLSSRTLKQIYGLDHNVSPREDLAKYGDAAVREGKISQKTLNMLKRNESAHANAVENYTLLVAGVGLATVAGVDKVVMNRAVTVYTLARLAYAVVYVSVERPLLSQLRGVCWWIGNVSCLTLLWKAGKLLSA</sequence>
<evidence type="ECO:0000256" key="1">
    <source>
        <dbReference type="ARBA" id="ARBA00004370"/>
    </source>
</evidence>